<accession>A0A183FYN6</accession>
<organism evidence="3 4">
    <name type="scientific">Heligmosomoides polygyrus</name>
    <name type="common">Parasitic roundworm</name>
    <dbReference type="NCBI Taxonomy" id="6339"/>
    <lineage>
        <taxon>Eukaryota</taxon>
        <taxon>Metazoa</taxon>
        <taxon>Ecdysozoa</taxon>
        <taxon>Nematoda</taxon>
        <taxon>Chromadorea</taxon>
        <taxon>Rhabditida</taxon>
        <taxon>Rhabditina</taxon>
        <taxon>Rhabditomorpha</taxon>
        <taxon>Strongyloidea</taxon>
        <taxon>Heligmosomidae</taxon>
        <taxon>Heligmosomoides</taxon>
    </lineage>
</organism>
<evidence type="ECO:0000313" key="3">
    <source>
        <dbReference type="Proteomes" id="UP000050761"/>
    </source>
</evidence>
<evidence type="ECO:0000256" key="1">
    <source>
        <dbReference type="SAM" id="MobiDB-lite"/>
    </source>
</evidence>
<dbReference type="AlphaFoldDB" id="A0A183FYN6"/>
<keyword evidence="3" id="KW-1185">Reference proteome</keyword>
<feature type="compositionally biased region" description="Basic and acidic residues" evidence="1">
    <location>
        <begin position="20"/>
        <end position="31"/>
    </location>
</feature>
<dbReference type="WBParaSite" id="HPBE_0001377501-mRNA-1">
    <property type="protein sequence ID" value="HPBE_0001377501-mRNA-1"/>
    <property type="gene ID" value="HPBE_0001377501"/>
</dbReference>
<proteinExistence type="predicted"/>
<evidence type="ECO:0000313" key="2">
    <source>
        <dbReference type="EMBL" id="VDO97382.1"/>
    </source>
</evidence>
<accession>A0A3P8DMD4</accession>
<evidence type="ECO:0000313" key="4">
    <source>
        <dbReference type="WBParaSite" id="HPBE_0001377501-mRNA-1"/>
    </source>
</evidence>
<reference evidence="4" key="2">
    <citation type="submission" date="2019-09" db="UniProtKB">
        <authorList>
            <consortium name="WormBaseParasite"/>
        </authorList>
    </citation>
    <scope>IDENTIFICATION</scope>
</reference>
<feature type="region of interest" description="Disordered" evidence="1">
    <location>
        <begin position="1"/>
        <end position="35"/>
    </location>
</feature>
<sequence>MTSPQELSKEALLRSPRQTSDGREMETEYQAHDMSQTELRHKQLQLSELADRIKQMGTNVPAHGNFNGVNLSRLEEWDGHLLLAVAHAKLLAEKGAGASYVGHRARERESFKRFINSFLVKYPKRLWDDKSLIQLLEIMLRKDALTIFETLPHSVKAGTFDDVVRAMQDRLKDDDNNAWVKAMTTLRKLAIRDGQSVSEFCLVLEKMANKAFLDSPPECTSLQKAETLFNQLAHWEGSYVLSEALERADRKEGKGSGPKVGKN</sequence>
<gene>
    <name evidence="2" type="ORF">HPBE_LOCUS13776</name>
</gene>
<protein>
    <submittedName>
        <fullName evidence="4">DUF3336 domain-containing protein</fullName>
    </submittedName>
</protein>
<name>A0A183FYN6_HELPZ</name>
<dbReference type="Proteomes" id="UP000050761">
    <property type="component" value="Unassembled WGS sequence"/>
</dbReference>
<dbReference type="OrthoDB" id="5868821at2759"/>
<reference evidence="2 3" key="1">
    <citation type="submission" date="2018-11" db="EMBL/GenBank/DDBJ databases">
        <authorList>
            <consortium name="Pathogen Informatics"/>
        </authorList>
    </citation>
    <scope>NUCLEOTIDE SEQUENCE [LARGE SCALE GENOMIC DNA]</scope>
</reference>
<dbReference type="EMBL" id="UZAH01028065">
    <property type="protein sequence ID" value="VDO97382.1"/>
    <property type="molecule type" value="Genomic_DNA"/>
</dbReference>